<evidence type="ECO:0000256" key="1">
    <source>
        <dbReference type="ARBA" id="ARBA00022806"/>
    </source>
</evidence>
<dbReference type="GO" id="GO:0005759">
    <property type="term" value="C:mitochondrial matrix"/>
    <property type="evidence" value="ECO:0007669"/>
    <property type="project" value="TreeGrafter"/>
</dbReference>
<dbReference type="PROSITE" id="PS51194">
    <property type="entry name" value="HELICASE_CTER"/>
    <property type="match status" value="1"/>
</dbReference>
<name>A0A9P5XNX1_9AGAR</name>
<dbReference type="GO" id="GO:0005524">
    <property type="term" value="F:ATP binding"/>
    <property type="evidence" value="ECO:0007669"/>
    <property type="project" value="InterPro"/>
</dbReference>
<reference evidence="5" key="1">
    <citation type="submission" date="2020-11" db="EMBL/GenBank/DDBJ databases">
        <authorList>
            <consortium name="DOE Joint Genome Institute"/>
            <person name="Ahrendt S."/>
            <person name="Riley R."/>
            <person name="Andreopoulos W."/>
            <person name="Labutti K."/>
            <person name="Pangilinan J."/>
            <person name="Ruiz-Duenas F.J."/>
            <person name="Barrasa J.M."/>
            <person name="Sanchez-Garcia M."/>
            <person name="Camarero S."/>
            <person name="Miyauchi S."/>
            <person name="Serrano A."/>
            <person name="Linde D."/>
            <person name="Babiker R."/>
            <person name="Drula E."/>
            <person name="Ayuso-Fernandez I."/>
            <person name="Pacheco R."/>
            <person name="Padilla G."/>
            <person name="Ferreira P."/>
            <person name="Barriuso J."/>
            <person name="Kellner H."/>
            <person name="Castanera R."/>
            <person name="Alfaro M."/>
            <person name="Ramirez L."/>
            <person name="Pisabarro A.G."/>
            <person name="Kuo A."/>
            <person name="Tritt A."/>
            <person name="Lipzen A."/>
            <person name="He G."/>
            <person name="Yan M."/>
            <person name="Ng V."/>
            <person name="Cullen D."/>
            <person name="Martin F."/>
            <person name="Rosso M.-N."/>
            <person name="Henrissat B."/>
            <person name="Hibbett D."/>
            <person name="Martinez A.T."/>
            <person name="Grigoriev I.V."/>
        </authorList>
    </citation>
    <scope>NUCLEOTIDE SEQUENCE</scope>
    <source>
        <strain evidence="5">MF-IS2</strain>
    </source>
</reference>
<sequence length="673" mass="74745">MRCFFRLPKSFHRTFATQVATSLDANALTLRPYQHECINSCLDALASGCTRIGVSLPTGSGKTTVFLSLLSQIPSPQSNPNATQSLVVVNSVELARQSAEQAARLFPNWSVEIEQGAKHNATGFADLTVATYQTLVRAERVRKFDPSKLKAIIIDEAHHSAAPSYRKLLSQFDPNILHPDRTNQPPVLSHSIPIIGFSATFSRHDGLALGSVFERIVYHRDFLDMIKDQWLCDIRFTTVRASLNLDEVTLNPQTGDFNPSSLVQQVNKEPINELVVKSWIDRAADRKSTLVFCVNIDHVRALTATFRRFGIDARYIDSQTNPTERKTLVSQFKEGLFPVLVNCAILTEGADIPSIDCIVLAKPTRSPNVYAQMIGRGMRLSPSTGKTDCRVMDFVDVSTRLNVVSLPGLFGLDPAEIEDEENVGTLESKSQAKTTPSVPGFDDDLDYLSDPRYANATITYIDHDNPFSLMDNGSGAPNLFRLSQNAWVGCGNDIYVLACLQHGDVRIQSKKDDEGEEAFTAYFIPQLNERTARQAKLPTYMRRRHILDSATLTEAVKGCDTYVAKKVLRGAMVKGVLRTAKWRADAATDAQKKFIKSRWLNSKSGKNSGKEATEEKIQKMTKGEAANIITRLKHGAQLRYDKKLKEVNKTKNAAMSEQARLAKYKVQVGPLTS</sequence>
<feature type="domain" description="Helicase ATP-binding" evidence="3">
    <location>
        <begin position="43"/>
        <end position="219"/>
    </location>
</feature>
<dbReference type="Pfam" id="PF00271">
    <property type="entry name" value="Helicase_C"/>
    <property type="match status" value="1"/>
</dbReference>
<dbReference type="GO" id="GO:0016787">
    <property type="term" value="F:hydrolase activity"/>
    <property type="evidence" value="ECO:0007669"/>
    <property type="project" value="UniProtKB-KW"/>
</dbReference>
<dbReference type="AlphaFoldDB" id="A0A9P5XNX1"/>
<dbReference type="InterPro" id="IPR027417">
    <property type="entry name" value="P-loop_NTPase"/>
</dbReference>
<dbReference type="InterPro" id="IPR014001">
    <property type="entry name" value="Helicase_ATP-bd"/>
</dbReference>
<evidence type="ECO:0000259" key="3">
    <source>
        <dbReference type="PROSITE" id="PS51192"/>
    </source>
</evidence>
<comment type="caution">
    <text evidence="5">The sequence shown here is derived from an EMBL/GenBank/DDBJ whole genome shotgun (WGS) entry which is preliminary data.</text>
</comment>
<dbReference type="PANTHER" id="PTHR47396:SF1">
    <property type="entry name" value="ATP-DEPENDENT HELICASE IRC3-RELATED"/>
    <property type="match status" value="1"/>
</dbReference>
<keyword evidence="1" id="KW-0347">Helicase</keyword>
<feature type="region of interest" description="Disordered" evidence="2">
    <location>
        <begin position="422"/>
        <end position="441"/>
    </location>
</feature>
<dbReference type="GO" id="GO:0032042">
    <property type="term" value="P:mitochondrial DNA metabolic process"/>
    <property type="evidence" value="ECO:0007669"/>
    <property type="project" value="TreeGrafter"/>
</dbReference>
<dbReference type="GO" id="GO:0061749">
    <property type="term" value="F:forked DNA-dependent helicase activity"/>
    <property type="evidence" value="ECO:0007669"/>
    <property type="project" value="TreeGrafter"/>
</dbReference>
<keyword evidence="5" id="KW-0378">Hydrolase</keyword>
<dbReference type="GO" id="GO:0036121">
    <property type="term" value="F:double-stranded DNA helicase activity"/>
    <property type="evidence" value="ECO:0007669"/>
    <property type="project" value="TreeGrafter"/>
</dbReference>
<dbReference type="SMART" id="SM00487">
    <property type="entry name" value="DEXDc"/>
    <property type="match status" value="1"/>
</dbReference>
<dbReference type="Pfam" id="PF04851">
    <property type="entry name" value="ResIII"/>
    <property type="match status" value="1"/>
</dbReference>
<keyword evidence="1" id="KW-0067">ATP-binding</keyword>
<evidence type="ECO:0000256" key="2">
    <source>
        <dbReference type="SAM" id="MobiDB-lite"/>
    </source>
</evidence>
<dbReference type="InterPro" id="IPR006935">
    <property type="entry name" value="Helicase/UvrB_N"/>
</dbReference>
<dbReference type="EMBL" id="MU151058">
    <property type="protein sequence ID" value="KAF9453867.1"/>
    <property type="molecule type" value="Genomic_DNA"/>
</dbReference>
<evidence type="ECO:0000259" key="4">
    <source>
        <dbReference type="PROSITE" id="PS51194"/>
    </source>
</evidence>
<dbReference type="PANTHER" id="PTHR47396">
    <property type="entry name" value="TYPE I RESTRICTION ENZYME ECOKI R PROTEIN"/>
    <property type="match status" value="1"/>
</dbReference>
<dbReference type="SMART" id="SM00490">
    <property type="entry name" value="HELICc"/>
    <property type="match status" value="1"/>
</dbReference>
<accession>A0A9P5XNX1</accession>
<evidence type="ECO:0000313" key="5">
    <source>
        <dbReference type="EMBL" id="KAF9453867.1"/>
    </source>
</evidence>
<dbReference type="Proteomes" id="UP000807342">
    <property type="component" value="Unassembled WGS sequence"/>
</dbReference>
<keyword evidence="1" id="KW-0547">Nucleotide-binding</keyword>
<gene>
    <name evidence="5" type="ORF">P691DRAFT_718896</name>
</gene>
<dbReference type="OrthoDB" id="270584at2759"/>
<proteinExistence type="predicted"/>
<dbReference type="CDD" id="cd18799">
    <property type="entry name" value="SF2_C_EcoAI-like"/>
    <property type="match status" value="1"/>
</dbReference>
<keyword evidence="6" id="KW-1185">Reference proteome</keyword>
<dbReference type="Gene3D" id="3.40.50.300">
    <property type="entry name" value="P-loop containing nucleotide triphosphate hydrolases"/>
    <property type="match status" value="2"/>
</dbReference>
<evidence type="ECO:0000313" key="6">
    <source>
        <dbReference type="Proteomes" id="UP000807342"/>
    </source>
</evidence>
<dbReference type="PROSITE" id="PS51192">
    <property type="entry name" value="HELICASE_ATP_BIND_1"/>
    <property type="match status" value="1"/>
</dbReference>
<organism evidence="5 6">
    <name type="scientific">Macrolepiota fuliginosa MF-IS2</name>
    <dbReference type="NCBI Taxonomy" id="1400762"/>
    <lineage>
        <taxon>Eukaryota</taxon>
        <taxon>Fungi</taxon>
        <taxon>Dikarya</taxon>
        <taxon>Basidiomycota</taxon>
        <taxon>Agaricomycotina</taxon>
        <taxon>Agaricomycetes</taxon>
        <taxon>Agaricomycetidae</taxon>
        <taxon>Agaricales</taxon>
        <taxon>Agaricineae</taxon>
        <taxon>Agaricaceae</taxon>
        <taxon>Macrolepiota</taxon>
    </lineage>
</organism>
<dbReference type="GO" id="GO:0070125">
    <property type="term" value="P:mitochondrial translational elongation"/>
    <property type="evidence" value="ECO:0007669"/>
    <property type="project" value="TreeGrafter"/>
</dbReference>
<protein>
    <submittedName>
        <fullName evidence="5">P-loop containing nucleoside triphosphate hydrolase protein</fullName>
    </submittedName>
</protein>
<feature type="compositionally biased region" description="Polar residues" evidence="2">
    <location>
        <begin position="425"/>
        <end position="437"/>
    </location>
</feature>
<dbReference type="InterPro" id="IPR001650">
    <property type="entry name" value="Helicase_C-like"/>
</dbReference>
<feature type="domain" description="Helicase C-terminal" evidence="4">
    <location>
        <begin position="275"/>
        <end position="446"/>
    </location>
</feature>
<dbReference type="GO" id="GO:0000403">
    <property type="term" value="F:Y-form DNA binding"/>
    <property type="evidence" value="ECO:0007669"/>
    <property type="project" value="TreeGrafter"/>
</dbReference>
<dbReference type="SUPFAM" id="SSF52540">
    <property type="entry name" value="P-loop containing nucleoside triphosphate hydrolases"/>
    <property type="match status" value="1"/>
</dbReference>
<dbReference type="InterPro" id="IPR050742">
    <property type="entry name" value="Helicase_Restrict-Modif_Enz"/>
</dbReference>